<keyword evidence="2" id="KW-1185">Reference proteome</keyword>
<proteinExistence type="predicted"/>
<dbReference type="Proteomes" id="UP001044222">
    <property type="component" value="Chromosome 8"/>
</dbReference>
<gene>
    <name evidence="1" type="ORF">ANANG_G00151080</name>
</gene>
<comment type="caution">
    <text evidence="1">The sequence shown here is derived from an EMBL/GenBank/DDBJ whole genome shotgun (WGS) entry which is preliminary data.</text>
</comment>
<organism evidence="1 2">
    <name type="scientific">Anguilla anguilla</name>
    <name type="common">European freshwater eel</name>
    <name type="synonym">Muraena anguilla</name>
    <dbReference type="NCBI Taxonomy" id="7936"/>
    <lineage>
        <taxon>Eukaryota</taxon>
        <taxon>Metazoa</taxon>
        <taxon>Chordata</taxon>
        <taxon>Craniata</taxon>
        <taxon>Vertebrata</taxon>
        <taxon>Euteleostomi</taxon>
        <taxon>Actinopterygii</taxon>
        <taxon>Neopterygii</taxon>
        <taxon>Teleostei</taxon>
        <taxon>Anguilliformes</taxon>
        <taxon>Anguillidae</taxon>
        <taxon>Anguilla</taxon>
    </lineage>
</organism>
<dbReference type="AlphaFoldDB" id="A0A9D3M6M9"/>
<evidence type="ECO:0000313" key="1">
    <source>
        <dbReference type="EMBL" id="KAG5843451.1"/>
    </source>
</evidence>
<dbReference type="EMBL" id="JAFIRN010000008">
    <property type="protein sequence ID" value="KAG5843451.1"/>
    <property type="molecule type" value="Genomic_DNA"/>
</dbReference>
<accession>A0A9D3M6M9</accession>
<protein>
    <submittedName>
        <fullName evidence="1">Uncharacterized protein</fullName>
    </submittedName>
</protein>
<sequence length="71" mass="7887">MKMTKTSHRRRLTDEHLRSILRISSAQSLSPGIGELASKKRCQSPGACGRALELHVVLHHIAGSWSSWMPP</sequence>
<evidence type="ECO:0000313" key="2">
    <source>
        <dbReference type="Proteomes" id="UP001044222"/>
    </source>
</evidence>
<name>A0A9D3M6M9_ANGAN</name>
<reference evidence="1" key="1">
    <citation type="submission" date="2021-01" db="EMBL/GenBank/DDBJ databases">
        <title>A chromosome-scale assembly of European eel, Anguilla anguilla.</title>
        <authorList>
            <person name="Henkel C."/>
            <person name="Jong-Raadsen S.A."/>
            <person name="Dufour S."/>
            <person name="Weltzien F.-A."/>
            <person name="Palstra A.P."/>
            <person name="Pelster B."/>
            <person name="Spaink H.P."/>
            <person name="Van Den Thillart G.E."/>
            <person name="Jansen H."/>
            <person name="Zahm M."/>
            <person name="Klopp C."/>
            <person name="Cedric C."/>
            <person name="Louis A."/>
            <person name="Berthelot C."/>
            <person name="Parey E."/>
            <person name="Roest Crollius H."/>
            <person name="Montfort J."/>
            <person name="Robinson-Rechavi M."/>
            <person name="Bucao C."/>
            <person name="Bouchez O."/>
            <person name="Gislard M."/>
            <person name="Lluch J."/>
            <person name="Milhes M."/>
            <person name="Lampietro C."/>
            <person name="Lopez Roques C."/>
            <person name="Donnadieu C."/>
            <person name="Braasch I."/>
            <person name="Desvignes T."/>
            <person name="Postlethwait J."/>
            <person name="Bobe J."/>
            <person name="Guiguen Y."/>
            <person name="Dirks R."/>
        </authorList>
    </citation>
    <scope>NUCLEOTIDE SEQUENCE</scope>
    <source>
        <strain evidence="1">Tag_6206</strain>
        <tissue evidence="1">Liver</tissue>
    </source>
</reference>